<gene>
    <name evidence="1" type="ORF">A2117_00050</name>
</gene>
<dbReference type="STRING" id="1802443.A2117_00050"/>
<proteinExistence type="predicted"/>
<protein>
    <submittedName>
        <fullName evidence="1">Uncharacterized protein</fullName>
    </submittedName>
</protein>
<name>A0A1G2QN75_9BACT</name>
<dbReference type="Proteomes" id="UP000179245">
    <property type="component" value="Unassembled WGS sequence"/>
</dbReference>
<evidence type="ECO:0000313" key="2">
    <source>
        <dbReference type="Proteomes" id="UP000179245"/>
    </source>
</evidence>
<sequence>MPIILFPVPTVMKLLTAARRRFGPLTTGASTETALGCCSVSEVVISGVGVDVDLDVGVGFRVDTGVDVYMGMDVGVEMGVDVGVNVGVETALIV</sequence>
<comment type="caution">
    <text evidence="1">The sequence shown here is derived from an EMBL/GenBank/DDBJ whole genome shotgun (WGS) entry which is preliminary data.</text>
</comment>
<dbReference type="EMBL" id="MHTO01000025">
    <property type="protein sequence ID" value="OHA61946.1"/>
    <property type="molecule type" value="Genomic_DNA"/>
</dbReference>
<accession>A0A1G2QN75</accession>
<organism evidence="1 2">
    <name type="scientific">Candidatus Wildermuthbacteria bacterium GWA2_46_15</name>
    <dbReference type="NCBI Taxonomy" id="1802443"/>
    <lineage>
        <taxon>Bacteria</taxon>
        <taxon>Candidatus Wildermuthiibacteriota</taxon>
    </lineage>
</organism>
<dbReference type="AlphaFoldDB" id="A0A1G2QN75"/>
<evidence type="ECO:0000313" key="1">
    <source>
        <dbReference type="EMBL" id="OHA61946.1"/>
    </source>
</evidence>
<reference evidence="1 2" key="1">
    <citation type="journal article" date="2016" name="Nat. Commun.">
        <title>Thousands of microbial genomes shed light on interconnected biogeochemical processes in an aquifer system.</title>
        <authorList>
            <person name="Anantharaman K."/>
            <person name="Brown C.T."/>
            <person name="Hug L.A."/>
            <person name="Sharon I."/>
            <person name="Castelle C.J."/>
            <person name="Probst A.J."/>
            <person name="Thomas B.C."/>
            <person name="Singh A."/>
            <person name="Wilkins M.J."/>
            <person name="Karaoz U."/>
            <person name="Brodie E.L."/>
            <person name="Williams K.H."/>
            <person name="Hubbard S.S."/>
            <person name="Banfield J.F."/>
        </authorList>
    </citation>
    <scope>NUCLEOTIDE SEQUENCE [LARGE SCALE GENOMIC DNA]</scope>
</reference>